<proteinExistence type="predicted"/>
<reference evidence="1" key="1">
    <citation type="journal article" date="2020" name="Cell">
        <title>Large-Scale Comparative Analyses of Tick Genomes Elucidate Their Genetic Diversity and Vector Capacities.</title>
        <authorList>
            <consortium name="Tick Genome and Microbiome Consortium (TIGMIC)"/>
            <person name="Jia N."/>
            <person name="Wang J."/>
            <person name="Shi W."/>
            <person name="Du L."/>
            <person name="Sun Y."/>
            <person name="Zhan W."/>
            <person name="Jiang J.F."/>
            <person name="Wang Q."/>
            <person name="Zhang B."/>
            <person name="Ji P."/>
            <person name="Bell-Sakyi L."/>
            <person name="Cui X.M."/>
            <person name="Yuan T.T."/>
            <person name="Jiang B.G."/>
            <person name="Yang W.F."/>
            <person name="Lam T.T."/>
            <person name="Chang Q.C."/>
            <person name="Ding S.J."/>
            <person name="Wang X.J."/>
            <person name="Zhu J.G."/>
            <person name="Ruan X.D."/>
            <person name="Zhao L."/>
            <person name="Wei J.T."/>
            <person name="Ye R.Z."/>
            <person name="Que T.C."/>
            <person name="Du C.H."/>
            <person name="Zhou Y.H."/>
            <person name="Cheng J.X."/>
            <person name="Dai P.F."/>
            <person name="Guo W.B."/>
            <person name="Han X.H."/>
            <person name="Huang E.J."/>
            <person name="Li L.F."/>
            <person name="Wei W."/>
            <person name="Gao Y.C."/>
            <person name="Liu J.Z."/>
            <person name="Shao H.Z."/>
            <person name="Wang X."/>
            <person name="Wang C.C."/>
            <person name="Yang T.C."/>
            <person name="Huo Q.B."/>
            <person name="Li W."/>
            <person name="Chen H.Y."/>
            <person name="Chen S.E."/>
            <person name="Zhou L.G."/>
            <person name="Ni X.B."/>
            <person name="Tian J.H."/>
            <person name="Sheng Y."/>
            <person name="Liu T."/>
            <person name="Pan Y.S."/>
            <person name="Xia L.Y."/>
            <person name="Li J."/>
            <person name="Zhao F."/>
            <person name="Cao W.C."/>
        </authorList>
    </citation>
    <scope>NUCLEOTIDE SEQUENCE</scope>
    <source>
        <strain evidence="1">Rmic-2018</strain>
    </source>
</reference>
<organism evidence="1 2">
    <name type="scientific">Rhipicephalus microplus</name>
    <name type="common">Cattle tick</name>
    <name type="synonym">Boophilus microplus</name>
    <dbReference type="NCBI Taxonomy" id="6941"/>
    <lineage>
        <taxon>Eukaryota</taxon>
        <taxon>Metazoa</taxon>
        <taxon>Ecdysozoa</taxon>
        <taxon>Arthropoda</taxon>
        <taxon>Chelicerata</taxon>
        <taxon>Arachnida</taxon>
        <taxon>Acari</taxon>
        <taxon>Parasitiformes</taxon>
        <taxon>Ixodida</taxon>
        <taxon>Ixodoidea</taxon>
        <taxon>Ixodidae</taxon>
        <taxon>Rhipicephalinae</taxon>
        <taxon>Rhipicephalus</taxon>
        <taxon>Boophilus</taxon>
    </lineage>
</organism>
<protein>
    <submittedName>
        <fullName evidence="1">Uncharacterized protein</fullName>
    </submittedName>
</protein>
<dbReference type="Proteomes" id="UP000821866">
    <property type="component" value="Chromosome 2"/>
</dbReference>
<dbReference type="EMBL" id="JABSTU010000004">
    <property type="protein sequence ID" value="KAH8032901.1"/>
    <property type="molecule type" value="Genomic_DNA"/>
</dbReference>
<comment type="caution">
    <text evidence="1">The sequence shown here is derived from an EMBL/GenBank/DDBJ whole genome shotgun (WGS) entry which is preliminary data.</text>
</comment>
<name>A0A9J6EFJ2_RHIMP</name>
<evidence type="ECO:0000313" key="2">
    <source>
        <dbReference type="Proteomes" id="UP000821866"/>
    </source>
</evidence>
<evidence type="ECO:0000313" key="1">
    <source>
        <dbReference type="EMBL" id="KAH8032901.1"/>
    </source>
</evidence>
<sequence>MAAVMLSQEWQAQLFRDLPEDGVEIAGDGQCDSPGYSVKYCSYIVLAMEVGEILYYEQIRVGEPMSDSYSRMSPKAAMFQ</sequence>
<dbReference type="AlphaFoldDB" id="A0A9J6EFJ2"/>
<reference evidence="1" key="2">
    <citation type="submission" date="2021-09" db="EMBL/GenBank/DDBJ databases">
        <authorList>
            <person name="Jia N."/>
            <person name="Wang J."/>
            <person name="Shi W."/>
            <person name="Du L."/>
            <person name="Sun Y."/>
            <person name="Zhan W."/>
            <person name="Jiang J."/>
            <person name="Wang Q."/>
            <person name="Zhang B."/>
            <person name="Ji P."/>
            <person name="Sakyi L.B."/>
            <person name="Cui X."/>
            <person name="Yuan T."/>
            <person name="Jiang B."/>
            <person name="Yang W."/>
            <person name="Lam T.T.-Y."/>
            <person name="Chang Q."/>
            <person name="Ding S."/>
            <person name="Wang X."/>
            <person name="Zhu J."/>
            <person name="Ruan X."/>
            <person name="Zhao L."/>
            <person name="Wei J."/>
            <person name="Que T."/>
            <person name="Du C."/>
            <person name="Cheng J."/>
            <person name="Dai P."/>
            <person name="Han X."/>
            <person name="Huang E."/>
            <person name="Gao Y."/>
            <person name="Liu J."/>
            <person name="Shao H."/>
            <person name="Ye R."/>
            <person name="Li L."/>
            <person name="Wei W."/>
            <person name="Wang X."/>
            <person name="Wang C."/>
            <person name="Huo Q."/>
            <person name="Li W."/>
            <person name="Guo W."/>
            <person name="Chen H."/>
            <person name="Chen S."/>
            <person name="Zhou L."/>
            <person name="Zhou L."/>
            <person name="Ni X."/>
            <person name="Tian J."/>
            <person name="Zhou Y."/>
            <person name="Sheng Y."/>
            <person name="Liu T."/>
            <person name="Pan Y."/>
            <person name="Xia L."/>
            <person name="Li J."/>
            <person name="Zhao F."/>
            <person name="Cao W."/>
        </authorList>
    </citation>
    <scope>NUCLEOTIDE SEQUENCE</scope>
    <source>
        <strain evidence="1">Rmic-2018</strain>
        <tissue evidence="1">Larvae</tissue>
    </source>
</reference>
<keyword evidence="2" id="KW-1185">Reference proteome</keyword>
<accession>A0A9J6EFJ2</accession>
<gene>
    <name evidence="1" type="ORF">HPB51_003477</name>
</gene>